<evidence type="ECO:0000313" key="2">
    <source>
        <dbReference type="Proteomes" id="UP001501175"/>
    </source>
</evidence>
<dbReference type="SUPFAM" id="SSF46785">
    <property type="entry name" value="Winged helix' DNA-binding domain"/>
    <property type="match status" value="1"/>
</dbReference>
<reference evidence="2" key="1">
    <citation type="journal article" date="2019" name="Int. J. Syst. Evol. Microbiol.">
        <title>The Global Catalogue of Microorganisms (GCM) 10K type strain sequencing project: providing services to taxonomists for standard genome sequencing and annotation.</title>
        <authorList>
            <consortium name="The Broad Institute Genomics Platform"/>
            <consortium name="The Broad Institute Genome Sequencing Center for Infectious Disease"/>
            <person name="Wu L."/>
            <person name="Ma J."/>
        </authorList>
    </citation>
    <scope>NUCLEOTIDE SEQUENCE [LARGE SCALE GENOMIC DNA]</scope>
    <source>
        <strain evidence="2">JCM 17927</strain>
    </source>
</reference>
<evidence type="ECO:0000313" key="1">
    <source>
        <dbReference type="EMBL" id="GAA4468943.1"/>
    </source>
</evidence>
<dbReference type="InterPro" id="IPR002481">
    <property type="entry name" value="FUR"/>
</dbReference>
<dbReference type="EMBL" id="BAABHD010000083">
    <property type="protein sequence ID" value="GAA4468943.1"/>
    <property type="molecule type" value="Genomic_DNA"/>
</dbReference>
<dbReference type="PANTHER" id="PTHR33202:SF22">
    <property type="entry name" value="HYDROGEN PEROXIDE SENSITIVE REPRESSOR"/>
    <property type="match status" value="1"/>
</dbReference>
<name>A0ABP8NNX1_9BACT</name>
<proteinExistence type="predicted"/>
<dbReference type="Proteomes" id="UP001501175">
    <property type="component" value="Unassembled WGS sequence"/>
</dbReference>
<accession>A0ABP8NNX1</accession>
<dbReference type="Gene3D" id="1.10.10.10">
    <property type="entry name" value="Winged helix-like DNA-binding domain superfamily/Winged helix DNA-binding domain"/>
    <property type="match status" value="1"/>
</dbReference>
<dbReference type="InterPro" id="IPR036390">
    <property type="entry name" value="WH_DNA-bd_sf"/>
</dbReference>
<gene>
    <name evidence="1" type="ORF">GCM10023189_55140</name>
</gene>
<dbReference type="Pfam" id="PF01475">
    <property type="entry name" value="FUR"/>
    <property type="match status" value="1"/>
</dbReference>
<keyword evidence="2" id="KW-1185">Reference proteome</keyword>
<dbReference type="PANTHER" id="PTHR33202">
    <property type="entry name" value="ZINC UPTAKE REGULATION PROTEIN"/>
    <property type="match status" value="1"/>
</dbReference>
<sequence length="137" mass="15599">MTAIQTLRDFSLRHTNNREEVLDLFLQTDHALSHSDIENGLGPDHDRVTIYRTLKTFLEKGILHKVLDDEGGTKYALCRTTCAQNDHHHDHVHFKCEECGQTTCLEDVTIPVLSLPNGYQRKEVNLLVQGVCSECNQ</sequence>
<dbReference type="InterPro" id="IPR036388">
    <property type="entry name" value="WH-like_DNA-bd_sf"/>
</dbReference>
<dbReference type="RefSeq" id="WP_345249253.1">
    <property type="nucleotide sequence ID" value="NZ_BAABHD010000083.1"/>
</dbReference>
<protein>
    <submittedName>
        <fullName evidence="1">Transcriptional regulator</fullName>
    </submittedName>
</protein>
<organism evidence="1 2">
    <name type="scientific">Nibrella saemangeumensis</name>
    <dbReference type="NCBI Taxonomy" id="1084526"/>
    <lineage>
        <taxon>Bacteria</taxon>
        <taxon>Pseudomonadati</taxon>
        <taxon>Bacteroidota</taxon>
        <taxon>Cytophagia</taxon>
        <taxon>Cytophagales</taxon>
        <taxon>Spirosomataceae</taxon>
        <taxon>Nibrella</taxon>
    </lineage>
</organism>
<comment type="caution">
    <text evidence="1">The sequence shown here is derived from an EMBL/GenBank/DDBJ whole genome shotgun (WGS) entry which is preliminary data.</text>
</comment>